<dbReference type="AlphaFoldDB" id="A0A1Y3BC25"/>
<name>A0A1Y3BC25_EURMA</name>
<comment type="caution">
    <text evidence="2">The sequence shown here is derived from an EMBL/GenBank/DDBJ whole genome shotgun (WGS) entry which is preliminary data.</text>
</comment>
<keyword evidence="2" id="KW-0687">Ribonucleoprotein</keyword>
<feature type="compositionally biased region" description="Basic and acidic residues" evidence="1">
    <location>
        <begin position="105"/>
        <end position="115"/>
    </location>
</feature>
<accession>A0A1Y3BC25</accession>
<protein>
    <submittedName>
        <fullName evidence="2">39S ribosomal protein L38, mitochondrial-like protein</fullName>
    </submittedName>
</protein>
<sequence>MESYDTDKMFPTWEGRPKFPHIHPHPPNTPDWLKSTLIRKRSHVGRFRGLRASSAILPYNNNADLDKPKWPRISANVQPLNVPNPYPDGKRRPKSLRQTLWSKPLPEHHSLRVDFPENLQDNDDKNNMEKASSSTS</sequence>
<reference evidence="2 3" key="1">
    <citation type="submission" date="2017-03" db="EMBL/GenBank/DDBJ databases">
        <title>Genome Survey of Euroglyphus maynei.</title>
        <authorList>
            <person name="Arlian L.G."/>
            <person name="Morgan M.S."/>
            <person name="Rider S.D."/>
        </authorList>
    </citation>
    <scope>NUCLEOTIDE SEQUENCE [LARGE SCALE GENOMIC DNA]</scope>
    <source>
        <strain evidence="2">Arlian Lab</strain>
        <tissue evidence="2">Whole body</tissue>
    </source>
</reference>
<dbReference type="Proteomes" id="UP000194236">
    <property type="component" value="Unassembled WGS sequence"/>
</dbReference>
<dbReference type="EMBL" id="MUJZ01028007">
    <property type="protein sequence ID" value="OTF78422.1"/>
    <property type="molecule type" value="Genomic_DNA"/>
</dbReference>
<keyword evidence="3" id="KW-1185">Reference proteome</keyword>
<organism evidence="2 3">
    <name type="scientific">Euroglyphus maynei</name>
    <name type="common">Mayne's house dust mite</name>
    <dbReference type="NCBI Taxonomy" id="6958"/>
    <lineage>
        <taxon>Eukaryota</taxon>
        <taxon>Metazoa</taxon>
        <taxon>Ecdysozoa</taxon>
        <taxon>Arthropoda</taxon>
        <taxon>Chelicerata</taxon>
        <taxon>Arachnida</taxon>
        <taxon>Acari</taxon>
        <taxon>Acariformes</taxon>
        <taxon>Sarcoptiformes</taxon>
        <taxon>Astigmata</taxon>
        <taxon>Psoroptidia</taxon>
        <taxon>Analgoidea</taxon>
        <taxon>Pyroglyphidae</taxon>
        <taxon>Pyroglyphinae</taxon>
        <taxon>Euroglyphus</taxon>
    </lineage>
</organism>
<gene>
    <name evidence="2" type="ORF">BLA29_004354</name>
</gene>
<evidence type="ECO:0000256" key="1">
    <source>
        <dbReference type="SAM" id="MobiDB-lite"/>
    </source>
</evidence>
<evidence type="ECO:0000313" key="3">
    <source>
        <dbReference type="Proteomes" id="UP000194236"/>
    </source>
</evidence>
<proteinExistence type="predicted"/>
<keyword evidence="2" id="KW-0689">Ribosomal protein</keyword>
<dbReference type="GO" id="GO:0005840">
    <property type="term" value="C:ribosome"/>
    <property type="evidence" value="ECO:0007669"/>
    <property type="project" value="UniProtKB-KW"/>
</dbReference>
<feature type="region of interest" description="Disordered" evidence="1">
    <location>
        <begin position="76"/>
        <end position="136"/>
    </location>
</feature>
<dbReference type="OrthoDB" id="2153661at2759"/>
<evidence type="ECO:0000313" key="2">
    <source>
        <dbReference type="EMBL" id="OTF78422.1"/>
    </source>
</evidence>